<sequence>MPRGTRHELFGILLGGDPYTVLRVADGGEWRLDCPRSCRHLLGQKVRVVGTRSDFDMLDVEQIEPA</sequence>
<gene>
    <name evidence="2" type="ORF">CP98_04878</name>
    <name evidence="1" type="ORF">EBF16_18815</name>
    <name evidence="4" type="ORF">H3V42_08305</name>
    <name evidence="3" type="ORF">HH800_18715</name>
</gene>
<evidence type="ECO:0000313" key="3">
    <source>
        <dbReference type="EMBL" id="QJR04051.1"/>
    </source>
</evidence>
<dbReference type="Proteomes" id="UP000280708">
    <property type="component" value="Chromosome"/>
</dbReference>
<dbReference type="InterPro" id="IPR043856">
    <property type="entry name" value="DUF5818"/>
</dbReference>
<reference evidence="2 5" key="1">
    <citation type="submission" date="2014-03" db="EMBL/GenBank/DDBJ databases">
        <title>Genome sequence of Sphingobium yanoikuyae B1.</title>
        <authorList>
            <person name="Gan H.M."/>
            <person name="Gan H.Y."/>
            <person name="Savka M.A."/>
        </authorList>
    </citation>
    <scope>NUCLEOTIDE SEQUENCE [LARGE SCALE GENOMIC DNA]</scope>
    <source>
        <strain evidence="2 5">B1</strain>
    </source>
</reference>
<reference evidence="1 6" key="2">
    <citation type="submission" date="2018-10" db="EMBL/GenBank/DDBJ databases">
        <title>Characterization and genome analysis of a novel bacterium Sphingobium yanoikuyae SJTF8 capable of degrading PAHs.</title>
        <authorList>
            <person name="Yin C."/>
            <person name="Xiong W."/>
            <person name="Liang R."/>
        </authorList>
    </citation>
    <scope>NUCLEOTIDE SEQUENCE [LARGE SCALE GENOMIC DNA]</scope>
    <source>
        <strain evidence="1 6">SJTF8</strain>
    </source>
</reference>
<evidence type="ECO:0000313" key="6">
    <source>
        <dbReference type="Proteomes" id="UP000280708"/>
    </source>
</evidence>
<dbReference type="EMBL" id="CP060122">
    <property type="protein sequence ID" value="QNG47584.1"/>
    <property type="molecule type" value="Genomic_DNA"/>
</dbReference>
<name>A0A084E8W3_SPHYA</name>
<proteinExistence type="predicted"/>
<evidence type="ECO:0000313" key="2">
    <source>
        <dbReference type="EMBL" id="KEZ14405.1"/>
    </source>
</evidence>
<dbReference type="Pfam" id="PF19135">
    <property type="entry name" value="DUF5818"/>
    <property type="match status" value="1"/>
</dbReference>
<accession>A0A084E8W3</accession>
<evidence type="ECO:0000313" key="1">
    <source>
        <dbReference type="EMBL" id="AYO78764.1"/>
    </source>
</evidence>
<dbReference type="EMBL" id="CP053021">
    <property type="protein sequence ID" value="QJR04051.1"/>
    <property type="molecule type" value="Genomic_DNA"/>
</dbReference>
<evidence type="ECO:0000313" key="8">
    <source>
        <dbReference type="Proteomes" id="UP000515377"/>
    </source>
</evidence>
<reference evidence="4 8" key="4">
    <citation type="submission" date="2020-07" db="EMBL/GenBank/DDBJ databases">
        <title>Whole genome sequence of Sphingobium yanoikuyae A3.</title>
        <authorList>
            <person name="Han S.-S."/>
        </authorList>
    </citation>
    <scope>NUCLEOTIDE SEQUENCE [LARGE SCALE GENOMIC DNA]</scope>
    <source>
        <strain evidence="4 8">A3</strain>
    </source>
</reference>
<dbReference type="AlphaFoldDB" id="A0A084E8W3"/>
<dbReference type="PATRIC" id="fig|13690.10.peg.5036"/>
<evidence type="ECO:0000313" key="7">
    <source>
        <dbReference type="Proteomes" id="UP000502611"/>
    </source>
</evidence>
<dbReference type="EMBL" id="JGVR01000052">
    <property type="protein sequence ID" value="KEZ14405.1"/>
    <property type="molecule type" value="Genomic_DNA"/>
</dbReference>
<protein>
    <recommendedName>
        <fullName evidence="9">Cold-shock protein</fullName>
    </recommendedName>
</protein>
<dbReference type="Proteomes" id="UP000502611">
    <property type="component" value="Chromosome"/>
</dbReference>
<dbReference type="Proteomes" id="UP000515377">
    <property type="component" value="Chromosome"/>
</dbReference>
<evidence type="ECO:0000313" key="5">
    <source>
        <dbReference type="Proteomes" id="UP000028534"/>
    </source>
</evidence>
<dbReference type="RefSeq" id="WP_037522664.1">
    <property type="nucleotide sequence ID" value="NZ_CP033230.1"/>
</dbReference>
<dbReference type="EMBL" id="CP033230">
    <property type="protein sequence ID" value="AYO78764.1"/>
    <property type="molecule type" value="Genomic_DNA"/>
</dbReference>
<dbReference type="Proteomes" id="UP000028534">
    <property type="component" value="Unassembled WGS sequence"/>
</dbReference>
<reference evidence="3 7" key="3">
    <citation type="submission" date="2020-04" db="EMBL/GenBank/DDBJ databases">
        <title>The Whole Genome Analysis of High salt-tolerant Sphingobium yanoikuyae YC-XJ2 with Aryl organophosphorus flame retardants (aryl-OPFRs)-degrading capacity and characteristics of Related phosphotriesterase.</title>
        <authorList>
            <person name="Li X."/>
        </authorList>
    </citation>
    <scope>NUCLEOTIDE SEQUENCE [LARGE SCALE GENOMIC DNA]</scope>
    <source>
        <strain evidence="3 7">YC-XJ2</strain>
    </source>
</reference>
<evidence type="ECO:0000313" key="4">
    <source>
        <dbReference type="EMBL" id="QNG47584.1"/>
    </source>
</evidence>
<organism evidence="2 5">
    <name type="scientific">Sphingobium yanoikuyae</name>
    <name type="common">Sphingomonas yanoikuyae</name>
    <dbReference type="NCBI Taxonomy" id="13690"/>
    <lineage>
        <taxon>Bacteria</taxon>
        <taxon>Pseudomonadati</taxon>
        <taxon>Pseudomonadota</taxon>
        <taxon>Alphaproteobacteria</taxon>
        <taxon>Sphingomonadales</taxon>
        <taxon>Sphingomonadaceae</taxon>
        <taxon>Sphingobium</taxon>
    </lineage>
</organism>
<evidence type="ECO:0008006" key="9">
    <source>
        <dbReference type="Google" id="ProtNLM"/>
    </source>
</evidence>